<keyword evidence="5" id="KW-0812">Transmembrane</keyword>
<proteinExistence type="inferred from homology"/>
<dbReference type="NCBIfam" id="TIGR01730">
    <property type="entry name" value="RND_mfp"/>
    <property type="match status" value="1"/>
</dbReference>
<feature type="compositionally biased region" description="Gly residues" evidence="4">
    <location>
        <begin position="395"/>
        <end position="408"/>
    </location>
</feature>
<feature type="domain" description="YknX-like beta-barrel" evidence="8">
    <location>
        <begin position="221"/>
        <end position="293"/>
    </location>
</feature>
<evidence type="ECO:0000256" key="2">
    <source>
        <dbReference type="ARBA" id="ARBA00009477"/>
    </source>
</evidence>
<feature type="domain" description="Multidrug resistance protein MdtA-like C-terminal permuted SH3" evidence="7">
    <location>
        <begin position="300"/>
        <end position="359"/>
    </location>
</feature>
<dbReference type="InterPro" id="IPR058636">
    <property type="entry name" value="Beta-barrel_YknX"/>
</dbReference>
<sequence length="408" mass="39768">MASFPTRVRTRTWIIIGAATALVLGGGAVYVFGFAIPGAQQSSAEAQSFDMTSQASLQTLEQSVTTSGTLTPLVNEDVSWEGSGTVLSVDVAEGQVVAVGDALGTIDTLQLNADLLEAESTLASAQAKYADAKSSSSGSTADLAEIAAAAASVSVAEADVASAQEALDGATLLAPVAGTVTAVNVAVGDAVGSSGSSGMGGSSSASTSTAAFTIVGTDAWEITATVGESDVALISAGDAVHLTTDDGATLEGSVTTVGLLPSTTSGAAAYPVTITVDGTADGLFDGVSVDLEIVYESRENVLAVPSAAVTTADDGTSTVTLVASDGTKTTTTVEVGETVGNLTEITSGLSEGDEVLVSSFTPGEGNQGQTGQFPGGGDGQFPGGGDFSPPDGATFPGGGQGGPQGTNG</sequence>
<evidence type="ECO:0000259" key="6">
    <source>
        <dbReference type="Pfam" id="PF25917"/>
    </source>
</evidence>
<evidence type="ECO:0000313" key="9">
    <source>
        <dbReference type="EMBL" id="MCS0498516.1"/>
    </source>
</evidence>
<dbReference type="PANTHER" id="PTHR30469">
    <property type="entry name" value="MULTIDRUG RESISTANCE PROTEIN MDTA"/>
    <property type="match status" value="1"/>
</dbReference>
<feature type="region of interest" description="Disordered" evidence="4">
    <location>
        <begin position="357"/>
        <end position="408"/>
    </location>
</feature>
<comment type="similarity">
    <text evidence="2">Belongs to the membrane fusion protein (MFP) (TC 8.A.1) family.</text>
</comment>
<comment type="subcellular location">
    <subcellularLocation>
        <location evidence="1">Cell envelope</location>
    </subcellularLocation>
</comment>
<dbReference type="InterPro" id="IPR006143">
    <property type="entry name" value="RND_pump_MFP"/>
</dbReference>
<dbReference type="Gene3D" id="2.40.30.170">
    <property type="match status" value="1"/>
</dbReference>
<protein>
    <submittedName>
        <fullName evidence="9">Efflux RND transporter periplasmic adaptor subunit</fullName>
    </submittedName>
</protein>
<dbReference type="Pfam" id="PF25990">
    <property type="entry name" value="Beta-barrel_YknX"/>
    <property type="match status" value="1"/>
</dbReference>
<evidence type="ECO:0000313" key="10">
    <source>
        <dbReference type="Proteomes" id="UP001205337"/>
    </source>
</evidence>
<keyword evidence="3" id="KW-0813">Transport</keyword>
<name>A0ABT1ZCU5_9MICO</name>
<keyword evidence="5" id="KW-1133">Transmembrane helix</keyword>
<evidence type="ECO:0000259" key="8">
    <source>
        <dbReference type="Pfam" id="PF25990"/>
    </source>
</evidence>
<feature type="compositionally biased region" description="Gly residues" evidence="4">
    <location>
        <begin position="365"/>
        <end position="386"/>
    </location>
</feature>
<accession>A0ABT1ZCU5</accession>
<dbReference type="Pfam" id="PF25917">
    <property type="entry name" value="BSH_RND"/>
    <property type="match status" value="1"/>
</dbReference>
<evidence type="ECO:0000256" key="3">
    <source>
        <dbReference type="ARBA" id="ARBA00022448"/>
    </source>
</evidence>
<keyword evidence="5" id="KW-0472">Membrane</keyword>
<dbReference type="Gene3D" id="1.10.287.470">
    <property type="entry name" value="Helix hairpin bin"/>
    <property type="match status" value="1"/>
</dbReference>
<dbReference type="Pfam" id="PF25967">
    <property type="entry name" value="RND-MFP_C"/>
    <property type="match status" value="1"/>
</dbReference>
<dbReference type="PANTHER" id="PTHR30469:SF33">
    <property type="entry name" value="SLR1207 PROTEIN"/>
    <property type="match status" value="1"/>
</dbReference>
<gene>
    <name evidence="9" type="ORF">NUH29_03000</name>
</gene>
<feature type="transmembrane region" description="Helical" evidence="5">
    <location>
        <begin position="12"/>
        <end position="36"/>
    </location>
</feature>
<feature type="domain" description="Multidrug resistance protein MdtA-like barrel-sandwich hybrid" evidence="6">
    <location>
        <begin position="83"/>
        <end position="194"/>
    </location>
</feature>
<dbReference type="InterPro" id="IPR058627">
    <property type="entry name" value="MdtA-like_C"/>
</dbReference>
<dbReference type="SUPFAM" id="SSF111369">
    <property type="entry name" value="HlyD-like secretion proteins"/>
    <property type="match status" value="1"/>
</dbReference>
<evidence type="ECO:0000256" key="1">
    <source>
        <dbReference type="ARBA" id="ARBA00004196"/>
    </source>
</evidence>
<dbReference type="Proteomes" id="UP001205337">
    <property type="component" value="Unassembled WGS sequence"/>
</dbReference>
<evidence type="ECO:0000256" key="4">
    <source>
        <dbReference type="SAM" id="MobiDB-lite"/>
    </source>
</evidence>
<dbReference type="RefSeq" id="WP_258797464.1">
    <property type="nucleotide sequence ID" value="NZ_JANTHX010000004.1"/>
</dbReference>
<dbReference type="EMBL" id="JANTHX010000004">
    <property type="protein sequence ID" value="MCS0498516.1"/>
    <property type="molecule type" value="Genomic_DNA"/>
</dbReference>
<organism evidence="9 10">
    <name type="scientific">Protaetiibacter mangrovi</name>
    <dbReference type="NCBI Taxonomy" id="2970926"/>
    <lineage>
        <taxon>Bacteria</taxon>
        <taxon>Bacillati</taxon>
        <taxon>Actinomycetota</taxon>
        <taxon>Actinomycetes</taxon>
        <taxon>Micrococcales</taxon>
        <taxon>Microbacteriaceae</taxon>
        <taxon>Protaetiibacter</taxon>
    </lineage>
</organism>
<comment type="caution">
    <text evidence="9">The sequence shown here is derived from an EMBL/GenBank/DDBJ whole genome shotgun (WGS) entry which is preliminary data.</text>
</comment>
<reference evidence="9 10" key="1">
    <citation type="submission" date="2022-08" db="EMBL/GenBank/DDBJ databases">
        <authorList>
            <person name="Li F."/>
        </authorList>
    </citation>
    <scope>NUCLEOTIDE SEQUENCE [LARGE SCALE GENOMIC DNA]</scope>
    <source>
        <strain evidence="9 10">10F1B-8-1</strain>
    </source>
</reference>
<evidence type="ECO:0000259" key="7">
    <source>
        <dbReference type="Pfam" id="PF25967"/>
    </source>
</evidence>
<keyword evidence="10" id="KW-1185">Reference proteome</keyword>
<dbReference type="InterPro" id="IPR058625">
    <property type="entry name" value="MdtA-like_BSH"/>
</dbReference>
<dbReference type="Gene3D" id="2.40.420.20">
    <property type="match status" value="1"/>
</dbReference>
<evidence type="ECO:0000256" key="5">
    <source>
        <dbReference type="SAM" id="Phobius"/>
    </source>
</evidence>
<dbReference type="Gene3D" id="2.40.50.100">
    <property type="match status" value="1"/>
</dbReference>